<protein>
    <submittedName>
        <fullName evidence="1">Uncharacterized protein</fullName>
    </submittedName>
</protein>
<keyword evidence="2" id="KW-1185">Reference proteome</keyword>
<reference evidence="1 2" key="1">
    <citation type="submission" date="2021-05" db="EMBL/GenBank/DDBJ databases">
        <title>Genome Assembly of Synthetic Allotetraploid Brassica napus Reveals Homoeologous Exchanges between Subgenomes.</title>
        <authorList>
            <person name="Davis J.T."/>
        </authorList>
    </citation>
    <scope>NUCLEOTIDE SEQUENCE [LARGE SCALE GENOMIC DNA]</scope>
    <source>
        <strain evidence="2">cv. Da-Ae</strain>
        <tissue evidence="1">Seedling</tissue>
    </source>
</reference>
<comment type="caution">
    <text evidence="1">The sequence shown here is derived from an EMBL/GenBank/DDBJ whole genome shotgun (WGS) entry which is preliminary data.</text>
</comment>
<gene>
    <name evidence="1" type="ORF">HID58_037782</name>
</gene>
<accession>A0ABQ8BMD0</accession>
<evidence type="ECO:0000313" key="2">
    <source>
        <dbReference type="Proteomes" id="UP000824890"/>
    </source>
</evidence>
<organism evidence="1 2">
    <name type="scientific">Brassica napus</name>
    <name type="common">Rape</name>
    <dbReference type="NCBI Taxonomy" id="3708"/>
    <lineage>
        <taxon>Eukaryota</taxon>
        <taxon>Viridiplantae</taxon>
        <taxon>Streptophyta</taxon>
        <taxon>Embryophyta</taxon>
        <taxon>Tracheophyta</taxon>
        <taxon>Spermatophyta</taxon>
        <taxon>Magnoliopsida</taxon>
        <taxon>eudicotyledons</taxon>
        <taxon>Gunneridae</taxon>
        <taxon>Pentapetalae</taxon>
        <taxon>rosids</taxon>
        <taxon>malvids</taxon>
        <taxon>Brassicales</taxon>
        <taxon>Brassicaceae</taxon>
        <taxon>Brassiceae</taxon>
        <taxon>Brassica</taxon>
    </lineage>
</organism>
<dbReference type="EMBL" id="JAGKQM010000010">
    <property type="protein sequence ID" value="KAH0905955.1"/>
    <property type="molecule type" value="Genomic_DNA"/>
</dbReference>
<sequence>MLLLALSIPPGFEPPAGLIASEVFDQMQLYMNCLDPEERRIRKFRMKKVLDELSKDSIAQYAALRMEDAPVISKIFNKDKGLVFDYKRVNETVPPEVGESSFQSEGLHRRESMQNIMVFVNEQGQRAFVRECRIREFPSSGNHFSWAGVREVRMNGSNTHYLERLGSDHRPVFSNMRVHNHKRIGRFVFDKRWSSNEEVDTIINNHWTMGVSSSNQSVSDRIVSCHKDLSK</sequence>
<dbReference type="Proteomes" id="UP000824890">
    <property type="component" value="Unassembled WGS sequence"/>
</dbReference>
<proteinExistence type="predicted"/>
<name>A0ABQ8BMD0_BRANA</name>
<evidence type="ECO:0000313" key="1">
    <source>
        <dbReference type="EMBL" id="KAH0905955.1"/>
    </source>
</evidence>